<evidence type="ECO:0000256" key="1">
    <source>
        <dbReference type="HAMAP-Rule" id="MF_00800"/>
    </source>
</evidence>
<dbReference type="NCBIfam" id="TIGR01440">
    <property type="entry name" value="TIGR01440 family protein"/>
    <property type="match status" value="1"/>
</dbReference>
<dbReference type="InterPro" id="IPR006340">
    <property type="entry name" value="DUF436"/>
</dbReference>
<dbReference type="STRING" id="494026.PGLA_10560"/>
<reference evidence="2 3" key="1">
    <citation type="submission" date="2016-03" db="EMBL/GenBank/DDBJ databases">
        <title>Draft genome sequence of Paenibacillus glacialis DSM 22343.</title>
        <authorList>
            <person name="Shin S.-K."/>
            <person name="Yi H."/>
        </authorList>
    </citation>
    <scope>NUCLEOTIDE SEQUENCE [LARGE SCALE GENOMIC DNA]</scope>
    <source>
        <strain evidence="2 3">DSM 22343</strain>
    </source>
</reference>
<dbReference type="RefSeq" id="WP_068532315.1">
    <property type="nucleotide sequence ID" value="NZ_LVJH01000017.1"/>
</dbReference>
<keyword evidence="3" id="KW-1185">Reference proteome</keyword>
<dbReference type="Gene3D" id="3.40.50.10360">
    <property type="entry name" value="Hypothetical protein TT1679"/>
    <property type="match status" value="1"/>
</dbReference>
<dbReference type="EMBL" id="LVJH01000017">
    <property type="protein sequence ID" value="OAB42890.1"/>
    <property type="molecule type" value="Genomic_DNA"/>
</dbReference>
<protein>
    <recommendedName>
        <fullName evidence="1">UPF0340 protein PGLA_10560</fullName>
    </recommendedName>
</protein>
<dbReference type="Pfam" id="PF04260">
    <property type="entry name" value="DUF436"/>
    <property type="match status" value="1"/>
</dbReference>
<sequence length="202" mass="21659">MDQSSISAGGSLKEQVALVLREIVEVAHLGAGKVLVVGTSTSEVAGSRIGTAGALEVAIELLLGIEEVREEYGFHVVFQCCEHLNRSLVIERTLLEELCLTEVAAIPYPTAGGSMASAAYRKMSNPCLAESVEAHAGIDIGETMIGMHIRHVAVPFRPSIRYIGHARVNAAYTRPKLIGGERAQYRLEEESSISQGNSHSCD</sequence>
<evidence type="ECO:0000313" key="2">
    <source>
        <dbReference type="EMBL" id="OAB42890.1"/>
    </source>
</evidence>
<proteinExistence type="inferred from homology"/>
<gene>
    <name evidence="2" type="ORF">PGLA_10560</name>
</gene>
<name>A0A162Q4P2_9BACL</name>
<dbReference type="InterPro" id="IPR028345">
    <property type="entry name" value="Antibiotic_NAT-like"/>
</dbReference>
<accession>A0A162Q4P2</accession>
<evidence type="ECO:0000313" key="3">
    <source>
        <dbReference type="Proteomes" id="UP000076967"/>
    </source>
</evidence>
<dbReference type="HAMAP" id="MF_00800">
    <property type="entry name" value="UPF0340"/>
    <property type="match status" value="1"/>
</dbReference>
<dbReference type="OrthoDB" id="9803187at2"/>
<dbReference type="SUPFAM" id="SSF110710">
    <property type="entry name" value="TTHA0583/YokD-like"/>
    <property type="match status" value="1"/>
</dbReference>
<dbReference type="PIRSF" id="PIRSF007510">
    <property type="entry name" value="UCP007510"/>
    <property type="match status" value="1"/>
</dbReference>
<organism evidence="2 3">
    <name type="scientific">Paenibacillus glacialis</name>
    <dbReference type="NCBI Taxonomy" id="494026"/>
    <lineage>
        <taxon>Bacteria</taxon>
        <taxon>Bacillati</taxon>
        <taxon>Bacillota</taxon>
        <taxon>Bacilli</taxon>
        <taxon>Bacillales</taxon>
        <taxon>Paenibacillaceae</taxon>
        <taxon>Paenibacillus</taxon>
    </lineage>
</organism>
<comment type="caution">
    <text evidence="2">The sequence shown here is derived from an EMBL/GenBank/DDBJ whole genome shotgun (WGS) entry which is preliminary data.</text>
</comment>
<comment type="similarity">
    <text evidence="1">Belongs to the UPF0340 family.</text>
</comment>
<dbReference type="AlphaFoldDB" id="A0A162Q4P2"/>
<dbReference type="Proteomes" id="UP000076967">
    <property type="component" value="Unassembled WGS sequence"/>
</dbReference>